<dbReference type="EMBL" id="JAPWTK010000493">
    <property type="protein sequence ID" value="KAJ8939366.1"/>
    <property type="molecule type" value="Genomic_DNA"/>
</dbReference>
<name>A0AAV8XJY9_9CUCU</name>
<dbReference type="GO" id="GO:0005634">
    <property type="term" value="C:nucleus"/>
    <property type="evidence" value="ECO:0007669"/>
    <property type="project" value="UniProtKB-SubCell"/>
</dbReference>
<dbReference type="AlphaFoldDB" id="A0AAV8XJY9"/>
<keyword evidence="3" id="KW-0677">Repeat</keyword>
<keyword evidence="6" id="KW-0238">DNA-binding</keyword>
<evidence type="ECO:0000256" key="7">
    <source>
        <dbReference type="ARBA" id="ARBA00023242"/>
    </source>
</evidence>
<sequence>NYSLAKQKINKSEETSAVCSIQNQAEMNFTQECSLKTEAKYEDYIYAYSWKGCSPEVDVKYDGVNLDVKTVKDYHEHEYITENNFKQVSKEESKIQNEDMKSEDVDIKCEDFDWDQAAQSTLFQSTDSKSMAYHCQSCDYETTNNKHLADHIVVQHTTQKVTEEAEMIYECQVCQYKTEQMTCLKSHITSTHASQKVYECEKCEYKTKHGKCFTRHKARSETDQHQCKLCECEDYLRQHTVVHEHEMQNKMYRRENCTHAAKNKGSSKRHTAVHEEEADVAKYQCDLCDYKTKRKHVLKNHRAVHQGTKPKTGFKSNQHQDESNLMTLQCDVCEFKTKRKRAFEGSPKGPSKRRKLWRRWV</sequence>
<keyword evidence="4 8" id="KW-0863">Zinc-finger</keyword>
<evidence type="ECO:0000256" key="9">
    <source>
        <dbReference type="SAM" id="MobiDB-lite"/>
    </source>
</evidence>
<keyword evidence="7" id="KW-0539">Nucleus</keyword>
<feature type="compositionally biased region" description="Basic residues" evidence="9">
    <location>
        <begin position="350"/>
        <end position="361"/>
    </location>
</feature>
<dbReference type="PANTHER" id="PTHR24392">
    <property type="entry name" value="ZINC FINGER PROTEIN"/>
    <property type="match status" value="1"/>
</dbReference>
<keyword evidence="12" id="KW-1185">Reference proteome</keyword>
<protein>
    <recommendedName>
        <fullName evidence="10">C2H2-type domain-containing protein</fullName>
    </recommendedName>
</protein>
<feature type="domain" description="C2H2-type" evidence="10">
    <location>
        <begin position="133"/>
        <end position="161"/>
    </location>
</feature>
<reference evidence="11" key="1">
    <citation type="journal article" date="2023" name="Insect Mol. Biol.">
        <title>Genome sequencing provides insights into the evolution of gene families encoding plant cell wall-degrading enzymes in longhorned beetles.</title>
        <authorList>
            <person name="Shin N.R."/>
            <person name="Okamura Y."/>
            <person name="Kirsch R."/>
            <person name="Pauchet Y."/>
        </authorList>
    </citation>
    <scope>NUCLEOTIDE SEQUENCE</scope>
    <source>
        <strain evidence="11">AMC_N1</strain>
    </source>
</reference>
<evidence type="ECO:0000256" key="3">
    <source>
        <dbReference type="ARBA" id="ARBA00022737"/>
    </source>
</evidence>
<gene>
    <name evidence="11" type="ORF">NQ318_012047</name>
</gene>
<evidence type="ECO:0000313" key="12">
    <source>
        <dbReference type="Proteomes" id="UP001162162"/>
    </source>
</evidence>
<proteinExistence type="predicted"/>
<dbReference type="InterPro" id="IPR013087">
    <property type="entry name" value="Znf_C2H2_type"/>
</dbReference>
<accession>A0AAV8XJY9</accession>
<feature type="domain" description="C2H2-type" evidence="10">
    <location>
        <begin position="283"/>
        <end position="310"/>
    </location>
</feature>
<comment type="caution">
    <text evidence="11">The sequence shown here is derived from an EMBL/GenBank/DDBJ whole genome shotgun (WGS) entry which is preliminary data.</text>
</comment>
<keyword evidence="2" id="KW-0479">Metal-binding</keyword>
<evidence type="ECO:0000256" key="6">
    <source>
        <dbReference type="ARBA" id="ARBA00023125"/>
    </source>
</evidence>
<feature type="region of interest" description="Disordered" evidence="9">
    <location>
        <begin position="341"/>
        <end position="361"/>
    </location>
</feature>
<feature type="domain" description="C2H2-type" evidence="10">
    <location>
        <begin position="169"/>
        <end position="197"/>
    </location>
</feature>
<evidence type="ECO:0000256" key="5">
    <source>
        <dbReference type="ARBA" id="ARBA00022833"/>
    </source>
</evidence>
<evidence type="ECO:0000313" key="11">
    <source>
        <dbReference type="EMBL" id="KAJ8939366.1"/>
    </source>
</evidence>
<feature type="non-terminal residue" evidence="11">
    <location>
        <position position="1"/>
    </location>
</feature>
<dbReference type="GO" id="GO:0008270">
    <property type="term" value="F:zinc ion binding"/>
    <property type="evidence" value="ECO:0007669"/>
    <property type="project" value="UniProtKB-KW"/>
</dbReference>
<keyword evidence="5" id="KW-0862">Zinc</keyword>
<evidence type="ECO:0000256" key="2">
    <source>
        <dbReference type="ARBA" id="ARBA00022723"/>
    </source>
</evidence>
<organism evidence="11 12">
    <name type="scientific">Aromia moschata</name>
    <dbReference type="NCBI Taxonomy" id="1265417"/>
    <lineage>
        <taxon>Eukaryota</taxon>
        <taxon>Metazoa</taxon>
        <taxon>Ecdysozoa</taxon>
        <taxon>Arthropoda</taxon>
        <taxon>Hexapoda</taxon>
        <taxon>Insecta</taxon>
        <taxon>Pterygota</taxon>
        <taxon>Neoptera</taxon>
        <taxon>Endopterygota</taxon>
        <taxon>Coleoptera</taxon>
        <taxon>Polyphaga</taxon>
        <taxon>Cucujiformia</taxon>
        <taxon>Chrysomeloidea</taxon>
        <taxon>Cerambycidae</taxon>
        <taxon>Cerambycinae</taxon>
        <taxon>Callichromatini</taxon>
        <taxon>Aromia</taxon>
    </lineage>
</organism>
<comment type="subcellular location">
    <subcellularLocation>
        <location evidence="1">Nucleus</location>
    </subcellularLocation>
</comment>
<dbReference type="GO" id="GO:0003677">
    <property type="term" value="F:DNA binding"/>
    <property type="evidence" value="ECO:0007669"/>
    <property type="project" value="UniProtKB-KW"/>
</dbReference>
<evidence type="ECO:0000256" key="4">
    <source>
        <dbReference type="ARBA" id="ARBA00022771"/>
    </source>
</evidence>
<dbReference type="Proteomes" id="UP001162162">
    <property type="component" value="Unassembled WGS sequence"/>
</dbReference>
<evidence type="ECO:0000259" key="10">
    <source>
        <dbReference type="PROSITE" id="PS50157"/>
    </source>
</evidence>
<dbReference type="SMART" id="SM00355">
    <property type="entry name" value="ZnF_C2H2"/>
    <property type="match status" value="5"/>
</dbReference>
<dbReference type="PROSITE" id="PS50157">
    <property type="entry name" value="ZINC_FINGER_C2H2_2"/>
    <property type="match status" value="3"/>
</dbReference>
<dbReference type="Gene3D" id="3.30.160.60">
    <property type="entry name" value="Classic Zinc Finger"/>
    <property type="match status" value="2"/>
</dbReference>
<evidence type="ECO:0000256" key="8">
    <source>
        <dbReference type="PROSITE-ProRule" id="PRU00042"/>
    </source>
</evidence>
<evidence type="ECO:0000256" key="1">
    <source>
        <dbReference type="ARBA" id="ARBA00004123"/>
    </source>
</evidence>